<dbReference type="Gene3D" id="2.60.40.10">
    <property type="entry name" value="Immunoglobulins"/>
    <property type="match status" value="1"/>
</dbReference>
<dbReference type="AlphaFoldDB" id="A0A3Q1JB05"/>
<feature type="transmembrane region" description="Helical" evidence="8">
    <location>
        <begin position="152"/>
        <end position="173"/>
    </location>
</feature>
<dbReference type="InterPro" id="IPR052051">
    <property type="entry name" value="TCR_complex_component"/>
</dbReference>
<dbReference type="PANTHER" id="PTHR19433:SF111">
    <property type="entry name" value="T CELL RECEPTOR ALPHA VARIABLE 4"/>
    <property type="match status" value="1"/>
</dbReference>
<keyword evidence="4" id="KW-0391">Immunity</keyword>
<keyword evidence="7" id="KW-0325">Glycoprotein</keyword>
<evidence type="ECO:0000256" key="7">
    <source>
        <dbReference type="ARBA" id="ARBA00023180"/>
    </source>
</evidence>
<reference evidence="11" key="3">
    <citation type="submission" date="2025-09" db="UniProtKB">
        <authorList>
            <consortium name="Ensembl"/>
        </authorList>
    </citation>
    <scope>IDENTIFICATION</scope>
</reference>
<dbReference type="InterPro" id="IPR007110">
    <property type="entry name" value="Ig-like_dom"/>
</dbReference>
<evidence type="ECO:0000313" key="12">
    <source>
        <dbReference type="Proteomes" id="UP000265040"/>
    </source>
</evidence>
<evidence type="ECO:0000256" key="3">
    <source>
        <dbReference type="ARBA" id="ARBA00022729"/>
    </source>
</evidence>
<keyword evidence="8" id="KW-1133">Transmembrane helix</keyword>
<feature type="signal peptide" evidence="9">
    <location>
        <begin position="1"/>
        <end position="22"/>
    </location>
</feature>
<keyword evidence="6" id="KW-1015">Disulfide bond</keyword>
<dbReference type="GeneTree" id="ENSGT01140000282659"/>
<dbReference type="FunCoup" id="A0A3Q1JB05">
    <property type="interactions" value="33"/>
</dbReference>
<dbReference type="Ensembl" id="ENSATET00000027956.2">
    <property type="protein sequence ID" value="ENSATEP00000027523.2"/>
    <property type="gene ID" value="ENSATEG00000026746.1"/>
</dbReference>
<dbReference type="OrthoDB" id="9932608at2759"/>
<dbReference type="PANTHER" id="PTHR19433">
    <property type="entry name" value="T-CELL RECEPTOR ALPHA CHAIN V REGION-RELATED"/>
    <property type="match status" value="1"/>
</dbReference>
<dbReference type="SUPFAM" id="SSF48726">
    <property type="entry name" value="Immunoglobulin"/>
    <property type="match status" value="1"/>
</dbReference>
<evidence type="ECO:0000256" key="2">
    <source>
        <dbReference type="ARBA" id="ARBA00022475"/>
    </source>
</evidence>
<keyword evidence="12" id="KW-1185">Reference proteome</keyword>
<keyword evidence="8" id="KW-0812">Transmembrane</keyword>
<organism evidence="11 12">
    <name type="scientific">Anabas testudineus</name>
    <name type="common">Climbing perch</name>
    <name type="synonym">Anthias testudineus</name>
    <dbReference type="NCBI Taxonomy" id="64144"/>
    <lineage>
        <taxon>Eukaryota</taxon>
        <taxon>Metazoa</taxon>
        <taxon>Chordata</taxon>
        <taxon>Craniata</taxon>
        <taxon>Vertebrata</taxon>
        <taxon>Euteleostomi</taxon>
        <taxon>Actinopterygii</taxon>
        <taxon>Neopterygii</taxon>
        <taxon>Teleostei</taxon>
        <taxon>Neoteleostei</taxon>
        <taxon>Acanthomorphata</taxon>
        <taxon>Anabantaria</taxon>
        <taxon>Anabantiformes</taxon>
        <taxon>Anabantoidei</taxon>
        <taxon>Anabantidae</taxon>
        <taxon>Anabas</taxon>
    </lineage>
</organism>
<feature type="domain" description="Ig-like" evidence="10">
    <location>
        <begin position="18"/>
        <end position="110"/>
    </location>
</feature>
<dbReference type="STRING" id="64144.ENSATEP00000027523"/>
<evidence type="ECO:0000259" key="10">
    <source>
        <dbReference type="PROSITE" id="PS50835"/>
    </source>
</evidence>
<evidence type="ECO:0000256" key="4">
    <source>
        <dbReference type="ARBA" id="ARBA00022859"/>
    </source>
</evidence>
<feature type="chain" id="PRO_5030080342" description="Ig-like domain-containing protein" evidence="9">
    <location>
        <begin position="23"/>
        <end position="248"/>
    </location>
</feature>
<keyword evidence="5 8" id="KW-0472">Membrane</keyword>
<evidence type="ECO:0000256" key="6">
    <source>
        <dbReference type="ARBA" id="ARBA00023157"/>
    </source>
</evidence>
<name>A0A3Q1JB05_ANATE</name>
<dbReference type="SMART" id="SM00409">
    <property type="entry name" value="IG"/>
    <property type="match status" value="1"/>
</dbReference>
<dbReference type="InterPro" id="IPR013106">
    <property type="entry name" value="Ig_V-set"/>
</dbReference>
<dbReference type="GO" id="GO:0009617">
    <property type="term" value="P:response to bacterium"/>
    <property type="evidence" value="ECO:0007669"/>
    <property type="project" value="TreeGrafter"/>
</dbReference>
<proteinExistence type="predicted"/>
<accession>A0A3Q1JB05</accession>
<sequence length="248" mass="27621">MRSFTLITALLLYSNSWISVSGSESQTVEVQPGEEVTLLCSNISKHATQTEWFRVVQRTKPRCISSLYRADYNSSYCDGFQNGFEMSSNTSTVFLKIKRVDLSDSGLYFCGFYINTHTVITSATYLNVQGNGESENEVNCETKNDPDGTTNLMTVILCGLTVFLTTVIIGLFVKIRKLKTAVTENPQPKRKKVNTFLLLNDSKHSALQNLASDDLNYAALSFLEKPKRVRKPASESVLEPNVVCAATR</sequence>
<keyword evidence="2" id="KW-1003">Cell membrane</keyword>
<dbReference type="InterPro" id="IPR036179">
    <property type="entry name" value="Ig-like_dom_sf"/>
</dbReference>
<dbReference type="CDD" id="cd00099">
    <property type="entry name" value="IgV"/>
    <property type="match status" value="1"/>
</dbReference>
<evidence type="ECO:0000256" key="9">
    <source>
        <dbReference type="SAM" id="SignalP"/>
    </source>
</evidence>
<keyword evidence="3 9" id="KW-0732">Signal</keyword>
<dbReference type="InterPro" id="IPR013783">
    <property type="entry name" value="Ig-like_fold"/>
</dbReference>
<dbReference type="Pfam" id="PF07686">
    <property type="entry name" value="V-set"/>
    <property type="match status" value="1"/>
</dbReference>
<dbReference type="GO" id="GO:0005886">
    <property type="term" value="C:plasma membrane"/>
    <property type="evidence" value="ECO:0007669"/>
    <property type="project" value="UniProtKB-SubCell"/>
</dbReference>
<evidence type="ECO:0000313" key="11">
    <source>
        <dbReference type="Ensembl" id="ENSATEP00000027523.2"/>
    </source>
</evidence>
<reference evidence="11" key="1">
    <citation type="submission" date="2021-04" db="EMBL/GenBank/DDBJ databases">
        <authorList>
            <consortium name="Wellcome Sanger Institute Data Sharing"/>
        </authorList>
    </citation>
    <scope>NUCLEOTIDE SEQUENCE [LARGE SCALE GENOMIC DNA]</scope>
</reference>
<dbReference type="Proteomes" id="UP000265040">
    <property type="component" value="Chromosome 18"/>
</dbReference>
<evidence type="ECO:0000256" key="1">
    <source>
        <dbReference type="ARBA" id="ARBA00004236"/>
    </source>
</evidence>
<dbReference type="InterPro" id="IPR003599">
    <property type="entry name" value="Ig_sub"/>
</dbReference>
<evidence type="ECO:0000256" key="5">
    <source>
        <dbReference type="ARBA" id="ARBA00023136"/>
    </source>
</evidence>
<reference evidence="11" key="2">
    <citation type="submission" date="2025-08" db="UniProtKB">
        <authorList>
            <consortium name="Ensembl"/>
        </authorList>
    </citation>
    <scope>IDENTIFICATION</scope>
</reference>
<protein>
    <recommendedName>
        <fullName evidence="10">Ig-like domain-containing protein</fullName>
    </recommendedName>
</protein>
<dbReference type="PROSITE" id="PS50835">
    <property type="entry name" value="IG_LIKE"/>
    <property type="match status" value="1"/>
</dbReference>
<comment type="subcellular location">
    <subcellularLocation>
        <location evidence="1">Cell membrane</location>
    </subcellularLocation>
</comment>
<dbReference type="GO" id="GO:0002376">
    <property type="term" value="P:immune system process"/>
    <property type="evidence" value="ECO:0007669"/>
    <property type="project" value="UniProtKB-KW"/>
</dbReference>
<dbReference type="InParanoid" id="A0A3Q1JB05"/>
<evidence type="ECO:0000256" key="8">
    <source>
        <dbReference type="SAM" id="Phobius"/>
    </source>
</evidence>